<dbReference type="OrthoDB" id="1865897at2759"/>
<evidence type="ECO:0000313" key="11">
    <source>
        <dbReference type="Proteomes" id="UP001150569"/>
    </source>
</evidence>
<gene>
    <name evidence="10" type="primary">TRP2_2</name>
    <name evidence="10" type="ORF">IWQ60_010091</name>
</gene>
<dbReference type="Pfam" id="PF04715">
    <property type="entry name" value="Anth_synt_I_N"/>
    <property type="match status" value="1"/>
</dbReference>
<keyword evidence="11" id="KW-1185">Reference proteome</keyword>
<dbReference type="InterPro" id="IPR006805">
    <property type="entry name" value="Anth_synth_I_N"/>
</dbReference>
<dbReference type="InterPro" id="IPR015890">
    <property type="entry name" value="Chorismate_C"/>
</dbReference>
<dbReference type="Proteomes" id="UP001150569">
    <property type="component" value="Unassembled WGS sequence"/>
</dbReference>
<dbReference type="PANTHER" id="PTHR11236">
    <property type="entry name" value="AMINOBENZOATE/ANTHRANILATE SYNTHASE"/>
    <property type="match status" value="1"/>
</dbReference>
<dbReference type="PRINTS" id="PR00095">
    <property type="entry name" value="ANTSNTHASEI"/>
</dbReference>
<comment type="caution">
    <text evidence="10">The sequence shown here is derived from an EMBL/GenBank/DDBJ whole genome shotgun (WGS) entry which is preliminary data.</text>
</comment>
<dbReference type="InterPro" id="IPR005256">
    <property type="entry name" value="Anth_synth_I_PabB"/>
</dbReference>
<dbReference type="Pfam" id="PF00425">
    <property type="entry name" value="Chorismate_bind"/>
    <property type="match status" value="1"/>
</dbReference>
<keyword evidence="7 10" id="KW-0456">Lyase</keyword>
<dbReference type="InterPro" id="IPR019999">
    <property type="entry name" value="Anth_synth_I-like"/>
</dbReference>
<dbReference type="SUPFAM" id="SSF56322">
    <property type="entry name" value="ADC synthase"/>
    <property type="match status" value="1"/>
</dbReference>
<dbReference type="Gene3D" id="3.60.120.10">
    <property type="entry name" value="Anthranilate synthase"/>
    <property type="match status" value="1"/>
</dbReference>
<evidence type="ECO:0000313" key="10">
    <source>
        <dbReference type="EMBL" id="KAJ1911534.1"/>
    </source>
</evidence>
<evidence type="ECO:0000256" key="5">
    <source>
        <dbReference type="ARBA" id="ARBA00022822"/>
    </source>
</evidence>
<evidence type="ECO:0000256" key="3">
    <source>
        <dbReference type="ARBA" id="ARBA00012266"/>
    </source>
</evidence>
<evidence type="ECO:0000256" key="4">
    <source>
        <dbReference type="ARBA" id="ARBA00022605"/>
    </source>
</evidence>
<dbReference type="EMBL" id="JANBPT010000921">
    <property type="protein sequence ID" value="KAJ1911534.1"/>
    <property type="molecule type" value="Genomic_DNA"/>
</dbReference>
<dbReference type="PANTHER" id="PTHR11236:SF9">
    <property type="entry name" value="ANTHRANILATE SYNTHASE COMPONENT 1"/>
    <property type="match status" value="1"/>
</dbReference>
<proteinExistence type="inferred from homology"/>
<accession>A0A9W7ZRK3</accession>
<evidence type="ECO:0000256" key="6">
    <source>
        <dbReference type="ARBA" id="ARBA00023141"/>
    </source>
</evidence>
<reference evidence="10" key="1">
    <citation type="submission" date="2022-07" db="EMBL/GenBank/DDBJ databases">
        <title>Phylogenomic reconstructions and comparative analyses of Kickxellomycotina fungi.</title>
        <authorList>
            <person name="Reynolds N.K."/>
            <person name="Stajich J.E."/>
            <person name="Barry K."/>
            <person name="Grigoriev I.V."/>
            <person name="Crous P."/>
            <person name="Smith M.E."/>
        </authorList>
    </citation>
    <scope>NUCLEOTIDE SEQUENCE</scope>
    <source>
        <strain evidence="10">RSA 861</strain>
    </source>
</reference>
<keyword evidence="5" id="KW-0822">Tryptophan biosynthesis</keyword>
<comment type="similarity">
    <text evidence="2">Belongs to the anthranilate synthase component I family.</text>
</comment>
<organism evidence="10 11">
    <name type="scientific">Tieghemiomyces parasiticus</name>
    <dbReference type="NCBI Taxonomy" id="78921"/>
    <lineage>
        <taxon>Eukaryota</taxon>
        <taxon>Fungi</taxon>
        <taxon>Fungi incertae sedis</taxon>
        <taxon>Zoopagomycota</taxon>
        <taxon>Kickxellomycotina</taxon>
        <taxon>Dimargaritomycetes</taxon>
        <taxon>Dimargaritales</taxon>
        <taxon>Dimargaritaceae</taxon>
        <taxon>Tieghemiomyces</taxon>
    </lineage>
</organism>
<dbReference type="EC" id="4.1.3.27" evidence="3"/>
<evidence type="ECO:0000259" key="8">
    <source>
        <dbReference type="Pfam" id="PF00425"/>
    </source>
</evidence>
<sequence>MEGYSLLGPGKQASRIHPPHLQAFVVTRRASSISKTNHTKPCVTCHNIPPAQYTLKPTLEEVTELLQQHSGNTIPIYQELPADLLTPVSAYLKLAQTSDYSFLLESAVELDDKGRYSFVGTDPYEVIRMGPHEVTPGGDPLLVVQDRLAHIRYVPVPGLPRFTGGAVGYIAFDCVKYFEPAIVNKSNGGDSDDLRDPHEIPESVFMMMDQLVIFDRRFNLAKVVAHIRTDDAAATNNLAALYDQACARIAQTVSILQQDHTPLPPQPPIRRHHAATSNLGQVGYEGIVEKLKRNIVQGDIFQAVPSQRVARPTDLHPFNAYRYIRTTSPVPYMFYLNLRDFQVVGASPEMLVSVDRRVVTTHPIAGTRKRGRTPAEDQALADDLLSDEKERAEHVMLVDLGRNDVNRVCQPKTVKVDSLMQIERYSNVMHIVSKVSGSLRADCTPFDAFRSIFPAGTVSGAPKVRALQLIRGYEGEKRGVYAGAVGHFDFSGDLDTCIAIRTMVFKDGVAYLQAGGGIVYDSEPTAEWEETVNKMRSTMNAIEGAELHHLQLQGQSEKARK</sequence>
<comment type="pathway">
    <text evidence="1">Amino-acid biosynthesis; L-tryptophan biosynthesis; L-tryptophan from chorismate: step 1/5.</text>
</comment>
<keyword evidence="4" id="KW-0028">Amino-acid biosynthesis</keyword>
<dbReference type="GO" id="GO:0000162">
    <property type="term" value="P:L-tryptophan biosynthetic process"/>
    <property type="evidence" value="ECO:0007669"/>
    <property type="project" value="UniProtKB-KW"/>
</dbReference>
<evidence type="ECO:0000256" key="2">
    <source>
        <dbReference type="ARBA" id="ARBA00009562"/>
    </source>
</evidence>
<dbReference type="InterPro" id="IPR005801">
    <property type="entry name" value="ADC_synthase"/>
</dbReference>
<evidence type="ECO:0000256" key="7">
    <source>
        <dbReference type="ARBA" id="ARBA00023239"/>
    </source>
</evidence>
<dbReference type="GO" id="GO:0004049">
    <property type="term" value="F:anthranilate synthase activity"/>
    <property type="evidence" value="ECO:0007669"/>
    <property type="project" value="UniProtKB-EC"/>
</dbReference>
<dbReference type="AlphaFoldDB" id="A0A9W7ZRK3"/>
<name>A0A9W7ZRK3_9FUNG</name>
<evidence type="ECO:0000259" key="9">
    <source>
        <dbReference type="Pfam" id="PF04715"/>
    </source>
</evidence>
<dbReference type="NCBIfam" id="TIGR00564">
    <property type="entry name" value="trpE_most"/>
    <property type="match status" value="1"/>
</dbReference>
<feature type="domain" description="Chorismate-utilising enzyme C-terminal" evidence="8">
    <location>
        <begin position="283"/>
        <end position="534"/>
    </location>
</feature>
<feature type="domain" description="Anthranilate synthase component I N-terminal" evidence="9">
    <location>
        <begin position="83"/>
        <end position="219"/>
    </location>
</feature>
<protein>
    <recommendedName>
        <fullName evidence="3">anthranilate synthase</fullName>
        <ecNumber evidence="3">4.1.3.27</ecNumber>
    </recommendedName>
</protein>
<evidence type="ECO:0000256" key="1">
    <source>
        <dbReference type="ARBA" id="ARBA00004873"/>
    </source>
</evidence>
<keyword evidence="6" id="KW-0057">Aromatic amino acid biosynthesis</keyword>